<dbReference type="AlphaFoldDB" id="A0AAW5K8U5"/>
<accession>A0AAW5K8U5</accession>
<sequence length="153" mass="17860">MSTKEQKSSGSEELAGLLGVTPEELDRLFNLSEERLKELDEAEFRARMRERCHHTLEIPTYESAYFNRPLPAEQTETVEKMLREWERRGLSHDLVEYRFATAILGFAKKRVAGEPVDLSVYEPKWLTPAEQEAFERVVYERRSVRGERSLSPL</sequence>
<gene>
    <name evidence="1" type="ORF">NE630_14140</name>
</gene>
<dbReference type="Proteomes" id="UP001205919">
    <property type="component" value="Unassembled WGS sequence"/>
</dbReference>
<dbReference type="EMBL" id="JANFYT010000043">
    <property type="protein sequence ID" value="MCQ4815575.1"/>
    <property type="molecule type" value="Genomic_DNA"/>
</dbReference>
<dbReference type="GeneID" id="95756231"/>
<name>A0AAW5K8U5_9BACT</name>
<evidence type="ECO:0000313" key="2">
    <source>
        <dbReference type="Proteomes" id="UP001205919"/>
    </source>
</evidence>
<keyword evidence="2" id="KW-1185">Reference proteome</keyword>
<protein>
    <submittedName>
        <fullName evidence="1">Uncharacterized protein</fullName>
    </submittedName>
</protein>
<organism evidence="1 2">
    <name type="scientific">Cloacibacillus evryensis</name>
    <dbReference type="NCBI Taxonomy" id="508460"/>
    <lineage>
        <taxon>Bacteria</taxon>
        <taxon>Thermotogati</taxon>
        <taxon>Synergistota</taxon>
        <taxon>Synergistia</taxon>
        <taxon>Synergistales</taxon>
        <taxon>Synergistaceae</taxon>
        <taxon>Cloacibacillus</taxon>
    </lineage>
</organism>
<proteinExistence type="predicted"/>
<comment type="caution">
    <text evidence="1">The sequence shown here is derived from an EMBL/GenBank/DDBJ whole genome shotgun (WGS) entry which is preliminary data.</text>
</comment>
<dbReference type="RefSeq" id="WP_008711688.1">
    <property type="nucleotide sequence ID" value="NZ_CABKQM010000008.1"/>
</dbReference>
<reference evidence="1 2" key="1">
    <citation type="submission" date="2022-06" db="EMBL/GenBank/DDBJ databases">
        <title>Isolation of gut microbiota from human fecal samples.</title>
        <authorList>
            <person name="Pamer E.G."/>
            <person name="Barat B."/>
            <person name="Waligurski E."/>
            <person name="Medina S."/>
            <person name="Paddock L."/>
            <person name="Mostad J."/>
        </authorList>
    </citation>
    <scope>NUCLEOTIDE SEQUENCE [LARGE SCALE GENOMIC DNA]</scope>
    <source>
        <strain evidence="1 2">DFI.9.90</strain>
    </source>
</reference>
<evidence type="ECO:0000313" key="1">
    <source>
        <dbReference type="EMBL" id="MCQ4815575.1"/>
    </source>
</evidence>